<organism evidence="4 5">
    <name type="scientific">Ascoidea rubescens DSM 1968</name>
    <dbReference type="NCBI Taxonomy" id="1344418"/>
    <lineage>
        <taxon>Eukaryota</taxon>
        <taxon>Fungi</taxon>
        <taxon>Dikarya</taxon>
        <taxon>Ascomycota</taxon>
        <taxon>Saccharomycotina</taxon>
        <taxon>Saccharomycetes</taxon>
        <taxon>Ascoideaceae</taxon>
        <taxon>Ascoidea</taxon>
    </lineage>
</organism>
<dbReference type="STRING" id="1344418.A0A1D2VEK9"/>
<feature type="domain" description="Cytochrome b5 heme-binding" evidence="3">
    <location>
        <begin position="21"/>
        <end position="120"/>
    </location>
</feature>
<dbReference type="Pfam" id="PF00173">
    <property type="entry name" value="Cyt-b5"/>
    <property type="match status" value="1"/>
</dbReference>
<dbReference type="GO" id="GO:0005783">
    <property type="term" value="C:endoplasmic reticulum"/>
    <property type="evidence" value="ECO:0007669"/>
    <property type="project" value="TreeGrafter"/>
</dbReference>
<reference evidence="5" key="1">
    <citation type="submission" date="2016-05" db="EMBL/GenBank/DDBJ databases">
        <title>Comparative genomics of biotechnologically important yeasts.</title>
        <authorList>
            <consortium name="DOE Joint Genome Institute"/>
            <person name="Riley R."/>
            <person name="Haridas S."/>
            <person name="Wolfe K.H."/>
            <person name="Lopes M.R."/>
            <person name="Hittinger C.T."/>
            <person name="Goker M."/>
            <person name="Salamov A."/>
            <person name="Wisecaver J."/>
            <person name="Long T.M."/>
            <person name="Aerts A.L."/>
            <person name="Barry K."/>
            <person name="Choi C."/>
            <person name="Clum A."/>
            <person name="Coughlan A.Y."/>
            <person name="Deshpande S."/>
            <person name="Douglass A.P."/>
            <person name="Hanson S.J."/>
            <person name="Klenk H.-P."/>
            <person name="Labutti K."/>
            <person name="Lapidus A."/>
            <person name="Lindquist E."/>
            <person name="Lipzen A."/>
            <person name="Meier-Kolthoff J.P."/>
            <person name="Ohm R.A."/>
            <person name="Otillar R.P."/>
            <person name="Pangilinan J."/>
            <person name="Peng Y."/>
            <person name="Rokas A."/>
            <person name="Rosa C.A."/>
            <person name="Scheuner C."/>
            <person name="Sibirny A.A."/>
            <person name="Slot J.C."/>
            <person name="Stielow J.B."/>
            <person name="Sun H."/>
            <person name="Kurtzman C.P."/>
            <person name="Blackwell M."/>
            <person name="Grigoriev I.V."/>
            <person name="Jeffries T.W."/>
        </authorList>
    </citation>
    <scope>NUCLEOTIDE SEQUENCE [LARGE SCALE GENOMIC DNA]</scope>
    <source>
        <strain evidence="5">DSM 1968</strain>
    </source>
</reference>
<dbReference type="PANTHER" id="PTHR10281">
    <property type="entry name" value="MEMBRANE-ASSOCIATED PROGESTERONE RECEPTOR COMPONENT-RELATED"/>
    <property type="match status" value="1"/>
</dbReference>
<dbReference type="EMBL" id="KV454483">
    <property type="protein sequence ID" value="ODV60055.1"/>
    <property type="molecule type" value="Genomic_DNA"/>
</dbReference>
<evidence type="ECO:0000313" key="5">
    <source>
        <dbReference type="Proteomes" id="UP000095038"/>
    </source>
</evidence>
<dbReference type="AlphaFoldDB" id="A0A1D2VEK9"/>
<protein>
    <submittedName>
        <fullName evidence="4">Putative progesterone binding protein</fullName>
    </submittedName>
</protein>
<dbReference type="Proteomes" id="UP000095038">
    <property type="component" value="Unassembled WGS sequence"/>
</dbReference>
<feature type="region of interest" description="Disordered" evidence="2">
    <location>
        <begin position="1"/>
        <end position="21"/>
    </location>
</feature>
<dbReference type="GO" id="GO:0016020">
    <property type="term" value="C:membrane"/>
    <property type="evidence" value="ECO:0007669"/>
    <property type="project" value="TreeGrafter"/>
</dbReference>
<dbReference type="InterPro" id="IPR050577">
    <property type="entry name" value="MAPR/NEUFC/NENF-like"/>
</dbReference>
<dbReference type="InterPro" id="IPR001199">
    <property type="entry name" value="Cyt_B5-like_heme/steroid-bd"/>
</dbReference>
<dbReference type="Gene3D" id="3.10.120.10">
    <property type="entry name" value="Cytochrome b5-like heme/steroid binding domain"/>
    <property type="match status" value="1"/>
</dbReference>
<gene>
    <name evidence="4" type="ORF">ASCRUDRAFT_76580</name>
</gene>
<evidence type="ECO:0000313" key="4">
    <source>
        <dbReference type="EMBL" id="ODV60055.1"/>
    </source>
</evidence>
<keyword evidence="5" id="KW-1185">Reference proteome</keyword>
<evidence type="ECO:0000256" key="2">
    <source>
        <dbReference type="SAM" id="MobiDB-lite"/>
    </source>
</evidence>
<sequence>MSGKFTPKVPVKLEKPKDDPFTSKDLLKFDGIQSDKIYVAIKRVVFDVSKNPKAYGSGKGYHCFVGKDASRGLGKSSLSAEDNDPKISYKFDDLNEKETKVLNDWYTYFEKRYNIVGKVIDLD</sequence>
<feature type="compositionally biased region" description="Basic and acidic residues" evidence="2">
    <location>
        <begin position="11"/>
        <end position="21"/>
    </location>
</feature>
<proteinExistence type="inferred from homology"/>
<dbReference type="InParanoid" id="A0A1D2VEK9"/>
<dbReference type="PANTHER" id="PTHR10281:SF115">
    <property type="entry name" value="BINDING PROTEIN, PUTATIVE (AFU_ORTHOLOGUE AFUA_4G06240)-RELATED"/>
    <property type="match status" value="1"/>
</dbReference>
<dbReference type="SMART" id="SM01117">
    <property type="entry name" value="Cyt-b5"/>
    <property type="match status" value="1"/>
</dbReference>
<dbReference type="FunFam" id="3.10.120.10:FF:000003">
    <property type="entry name" value="membrane-associated progesterone receptor component 1"/>
    <property type="match status" value="1"/>
</dbReference>
<dbReference type="RefSeq" id="XP_020046362.1">
    <property type="nucleotide sequence ID" value="XM_020193530.1"/>
</dbReference>
<evidence type="ECO:0000259" key="3">
    <source>
        <dbReference type="SMART" id="SM01117"/>
    </source>
</evidence>
<dbReference type="InterPro" id="IPR036400">
    <property type="entry name" value="Cyt_B5-like_heme/steroid_sf"/>
</dbReference>
<dbReference type="GeneID" id="30967166"/>
<dbReference type="OrthoDB" id="899at2759"/>
<evidence type="ECO:0000256" key="1">
    <source>
        <dbReference type="ARBA" id="ARBA00038357"/>
    </source>
</evidence>
<comment type="similarity">
    <text evidence="1">Belongs to the cytochrome b5 family. MAPR subfamily.</text>
</comment>
<name>A0A1D2VEK9_9ASCO</name>
<dbReference type="GO" id="GO:0020037">
    <property type="term" value="F:heme binding"/>
    <property type="evidence" value="ECO:0007669"/>
    <property type="project" value="UniProtKB-ARBA"/>
</dbReference>
<dbReference type="SUPFAM" id="SSF55856">
    <property type="entry name" value="Cytochrome b5-like heme/steroid binding domain"/>
    <property type="match status" value="1"/>
</dbReference>
<accession>A0A1D2VEK9</accession>